<gene>
    <name evidence="3" type="ORF">F2P81_006714</name>
</gene>
<feature type="region of interest" description="Disordered" evidence="1">
    <location>
        <begin position="168"/>
        <end position="265"/>
    </location>
</feature>
<evidence type="ECO:0000313" key="3">
    <source>
        <dbReference type="EMBL" id="KAF0040816.1"/>
    </source>
</evidence>
<reference evidence="3 4" key="1">
    <citation type="submission" date="2019-06" db="EMBL/GenBank/DDBJ databases">
        <title>Draft genomes of female and male turbot (Scophthalmus maximus).</title>
        <authorList>
            <person name="Xu H."/>
            <person name="Xu X.-W."/>
            <person name="Shao C."/>
            <person name="Chen S."/>
        </authorList>
    </citation>
    <scope>NUCLEOTIDE SEQUENCE [LARGE SCALE GENOMIC DNA]</scope>
    <source>
        <strain evidence="3">Ysfricsl-2016a</strain>
        <tissue evidence="3">Blood</tissue>
    </source>
</reference>
<dbReference type="Proteomes" id="UP000438429">
    <property type="component" value="Unassembled WGS sequence"/>
</dbReference>
<feature type="compositionally biased region" description="Basic and acidic residues" evidence="1">
    <location>
        <begin position="203"/>
        <end position="233"/>
    </location>
</feature>
<evidence type="ECO:0000256" key="1">
    <source>
        <dbReference type="SAM" id="MobiDB-lite"/>
    </source>
</evidence>
<dbReference type="AlphaFoldDB" id="A0A6A4T018"/>
<protein>
    <submittedName>
        <fullName evidence="3">Uncharacterized protein</fullName>
    </submittedName>
</protein>
<keyword evidence="2" id="KW-0472">Membrane</keyword>
<sequence>MYDCVRLCSSVDVDTEQLRPLFFSVHLNIEKVFIYTPSSAAGSSSVDRCFLFHQCDSSHFVFLSVKMFVMLLLLFIFCFCFERLITRDAGEIHEENQMYDCVRLCSSVDVDTEQLRPLFFSVHLNIAKVFIYTPSSAAGNFIKHNFIQEFSPCEQNSKSKKPLKNRFLLQDPPDEKRSSDAPQQLNPRPSDDAQSSRSPGKQRGQEGHRRRGDASLRRGSERAEAECREEHGNQKRRGRGGRDARFPPGTSMSSVSPIRCDRAAV</sequence>
<accession>A0A6A4T018</accession>
<organism evidence="3 4">
    <name type="scientific">Scophthalmus maximus</name>
    <name type="common">Turbot</name>
    <name type="synonym">Psetta maxima</name>
    <dbReference type="NCBI Taxonomy" id="52904"/>
    <lineage>
        <taxon>Eukaryota</taxon>
        <taxon>Metazoa</taxon>
        <taxon>Chordata</taxon>
        <taxon>Craniata</taxon>
        <taxon>Vertebrata</taxon>
        <taxon>Euteleostomi</taxon>
        <taxon>Actinopterygii</taxon>
        <taxon>Neopterygii</taxon>
        <taxon>Teleostei</taxon>
        <taxon>Neoteleostei</taxon>
        <taxon>Acanthomorphata</taxon>
        <taxon>Carangaria</taxon>
        <taxon>Pleuronectiformes</taxon>
        <taxon>Pleuronectoidei</taxon>
        <taxon>Scophthalmidae</taxon>
        <taxon>Scophthalmus</taxon>
    </lineage>
</organism>
<feature type="compositionally biased region" description="Polar residues" evidence="1">
    <location>
        <begin position="180"/>
        <end position="199"/>
    </location>
</feature>
<feature type="transmembrane region" description="Helical" evidence="2">
    <location>
        <begin position="60"/>
        <end position="81"/>
    </location>
</feature>
<comment type="caution">
    <text evidence="3">The sequence shown here is derived from an EMBL/GenBank/DDBJ whole genome shotgun (WGS) entry which is preliminary data.</text>
</comment>
<keyword evidence="2" id="KW-0812">Transmembrane</keyword>
<evidence type="ECO:0000256" key="2">
    <source>
        <dbReference type="SAM" id="Phobius"/>
    </source>
</evidence>
<evidence type="ECO:0000313" key="4">
    <source>
        <dbReference type="Proteomes" id="UP000438429"/>
    </source>
</evidence>
<proteinExistence type="predicted"/>
<dbReference type="EMBL" id="VEVO01000006">
    <property type="protein sequence ID" value="KAF0040816.1"/>
    <property type="molecule type" value="Genomic_DNA"/>
</dbReference>
<name>A0A6A4T018_SCOMX</name>
<keyword evidence="2" id="KW-1133">Transmembrane helix</keyword>